<feature type="transmembrane region" description="Helical" evidence="1">
    <location>
        <begin position="24"/>
        <end position="45"/>
    </location>
</feature>
<dbReference type="PATRIC" id="fig|1675527.3.peg.3653"/>
<feature type="transmembrane region" description="Helical" evidence="1">
    <location>
        <begin position="137"/>
        <end position="159"/>
    </location>
</feature>
<gene>
    <name evidence="2" type="ORF">AIOL_003492</name>
</gene>
<feature type="transmembrane region" description="Helical" evidence="1">
    <location>
        <begin position="108"/>
        <end position="131"/>
    </location>
</feature>
<accession>A0A0J9E744</accession>
<evidence type="ECO:0000313" key="2">
    <source>
        <dbReference type="EMBL" id="KMW58516.1"/>
    </source>
</evidence>
<evidence type="ECO:0008006" key="4">
    <source>
        <dbReference type="Google" id="ProtNLM"/>
    </source>
</evidence>
<feature type="transmembrane region" description="Helical" evidence="1">
    <location>
        <begin position="65"/>
        <end position="87"/>
    </location>
</feature>
<evidence type="ECO:0000256" key="1">
    <source>
        <dbReference type="SAM" id="Phobius"/>
    </source>
</evidence>
<keyword evidence="1" id="KW-1133">Transmembrane helix</keyword>
<dbReference type="Pfam" id="PF10011">
    <property type="entry name" value="DUF2254"/>
    <property type="match status" value="1"/>
</dbReference>
<dbReference type="AlphaFoldDB" id="A0A0J9E744"/>
<dbReference type="Proteomes" id="UP000037178">
    <property type="component" value="Unassembled WGS sequence"/>
</dbReference>
<keyword evidence="1" id="KW-0472">Membrane</keyword>
<name>A0A0J9E744_9RHOB</name>
<dbReference type="InterPro" id="IPR018723">
    <property type="entry name" value="DUF2254_membrane"/>
</dbReference>
<proteinExistence type="predicted"/>
<organism evidence="2 3">
    <name type="scientific">Candidatus Rhodobacter oscarellae</name>
    <dbReference type="NCBI Taxonomy" id="1675527"/>
    <lineage>
        <taxon>Bacteria</taxon>
        <taxon>Pseudomonadati</taxon>
        <taxon>Pseudomonadota</taxon>
        <taxon>Alphaproteobacteria</taxon>
        <taxon>Rhodobacterales</taxon>
        <taxon>Rhodobacter group</taxon>
        <taxon>Rhodobacter</taxon>
    </lineage>
</organism>
<sequence>MVPRMDRTIASRRYFRFWRASRQIGVRTAVISVVAVAAASIAPYMAPLVPEGLADIVTVDAVTRLLQILASSMLAVTIFSLSVIISARTSASAQVTPRSHQVLIEDRVTQNVLAMFLGAFIFSLVDVIFLGTGLFDGATVTVILGLTLVVIALVIWAILRWITHIAELGSVTATSRKIEAAALAALDARRALPCLGARPLTAGHLEVPARAASFTAWDTGYIQHIDLKTLSSAARSGDGNVYVAVQPGELVSPGDTLVYYTAELDEARLRRAFTIADRRVFEQDPRFGVIVLSEIAQRALSPGVNDPGTAIDILTRLARVLSDYRDETSSEKEPLLPRIWMASVTADELVRDAFDPIARDGAGTVEVQIRLQKTLALLASSGDETMARAARAASDRALRLAQPALALEEHRARVTELAERV</sequence>
<keyword evidence="1" id="KW-0812">Transmembrane</keyword>
<protein>
    <recommendedName>
        <fullName evidence="4">DUF2254 domain-containing protein</fullName>
    </recommendedName>
</protein>
<reference evidence="2 3" key="1">
    <citation type="submission" date="2015-06" db="EMBL/GenBank/DDBJ databases">
        <title>Draft genome sequence of an Alphaproteobacteria species associated to the Mediterranean sponge Oscarella lobularis.</title>
        <authorList>
            <person name="Jourda C."/>
            <person name="Santini S."/>
            <person name="Claverie J.-M."/>
        </authorList>
    </citation>
    <scope>NUCLEOTIDE SEQUENCE [LARGE SCALE GENOMIC DNA]</scope>
    <source>
        <strain evidence="2">IGS</strain>
    </source>
</reference>
<dbReference type="EMBL" id="LFTY01000002">
    <property type="protein sequence ID" value="KMW58516.1"/>
    <property type="molecule type" value="Genomic_DNA"/>
</dbReference>
<comment type="caution">
    <text evidence="2">The sequence shown here is derived from an EMBL/GenBank/DDBJ whole genome shotgun (WGS) entry which is preliminary data.</text>
</comment>
<evidence type="ECO:0000313" key="3">
    <source>
        <dbReference type="Proteomes" id="UP000037178"/>
    </source>
</evidence>
<keyword evidence="3" id="KW-1185">Reference proteome</keyword>